<comment type="caution">
    <text evidence="12">The sequence shown here is derived from an EMBL/GenBank/DDBJ whole genome shotgun (WGS) entry which is preliminary data.</text>
</comment>
<dbReference type="GO" id="GO:0006281">
    <property type="term" value="P:DNA repair"/>
    <property type="evidence" value="ECO:0007669"/>
    <property type="project" value="UniProtKB-KW"/>
</dbReference>
<evidence type="ECO:0000313" key="13">
    <source>
        <dbReference type="Proteomes" id="UP000031802"/>
    </source>
</evidence>
<dbReference type="Gene3D" id="3.30.160.70">
    <property type="entry name" value="Methylated DNA-protein cysteine methyltransferase domain"/>
    <property type="match status" value="1"/>
</dbReference>
<dbReference type="PANTHER" id="PTHR10815">
    <property type="entry name" value="METHYLATED-DNA--PROTEIN-CYSTEINE METHYLTRANSFERASE"/>
    <property type="match status" value="1"/>
</dbReference>
<evidence type="ECO:0000313" key="12">
    <source>
        <dbReference type="EMBL" id="KGE13841.1"/>
    </source>
</evidence>
<proteinExistence type="inferred from homology"/>
<dbReference type="OrthoDB" id="9802228at2"/>
<evidence type="ECO:0000256" key="9">
    <source>
        <dbReference type="ARBA" id="ARBA00023204"/>
    </source>
</evidence>
<dbReference type="GO" id="GO:0043565">
    <property type="term" value="F:sequence-specific DNA binding"/>
    <property type="evidence" value="ECO:0007669"/>
    <property type="project" value="InterPro"/>
</dbReference>
<sequence length="287" mass="32115">MEKQQDILNFNRIAEAIAFVQANYKSQPSLSAIANHVHVSPEHFQRIFQEWAGVSPKKFLQYTSIQHAKRLLIQEQSNLFETAYHTGLSSTSRLHDLFVKIEGMTPAEYQLGGKQLLIHYASYPSLFGNVLIASTPKGVCYVAFESSDEDVRQSLFNLYPLATFVAEASVIHGGVLAFFNRDWSDLKEVKLHLRGTPFQLNVWEALLKIPAGQLLSYQQIAKNIGRGTASRAVGTAIGSNPVAYLIPCHRVIQTSGLLGGYRWGLVRKRALIAWESARILKNEDETV</sequence>
<keyword evidence="13" id="KW-1185">Reference proteome</keyword>
<dbReference type="eggNOG" id="COG2207">
    <property type="taxonomic scope" value="Bacteria"/>
</dbReference>
<evidence type="ECO:0000256" key="8">
    <source>
        <dbReference type="ARBA" id="ARBA00023163"/>
    </source>
</evidence>
<dbReference type="Pfam" id="PF12833">
    <property type="entry name" value="HTH_18"/>
    <property type="match status" value="1"/>
</dbReference>
<dbReference type="RefSeq" id="WP_037499445.1">
    <property type="nucleotide sequence ID" value="NZ_JJMU01000035.1"/>
</dbReference>
<comment type="similarity">
    <text evidence="2">Belongs to the MGMT family.</text>
</comment>
<dbReference type="Gene3D" id="1.10.10.60">
    <property type="entry name" value="Homeodomain-like"/>
    <property type="match status" value="2"/>
</dbReference>
<dbReference type="InterPro" id="IPR036388">
    <property type="entry name" value="WH-like_DNA-bd_sf"/>
</dbReference>
<evidence type="ECO:0000256" key="7">
    <source>
        <dbReference type="ARBA" id="ARBA00023015"/>
    </source>
</evidence>
<evidence type="ECO:0000256" key="2">
    <source>
        <dbReference type="ARBA" id="ARBA00008711"/>
    </source>
</evidence>
<gene>
    <name evidence="12" type="ORF">DI53_2370</name>
</gene>
<organism evidence="12 13">
    <name type="scientific">Sphingobacterium deserti</name>
    <dbReference type="NCBI Taxonomy" id="1229276"/>
    <lineage>
        <taxon>Bacteria</taxon>
        <taxon>Pseudomonadati</taxon>
        <taxon>Bacteroidota</taxon>
        <taxon>Sphingobacteriia</taxon>
        <taxon>Sphingobacteriales</taxon>
        <taxon>Sphingobacteriaceae</taxon>
        <taxon>Sphingobacterium</taxon>
    </lineage>
</organism>
<evidence type="ECO:0000259" key="11">
    <source>
        <dbReference type="PROSITE" id="PS01124"/>
    </source>
</evidence>
<evidence type="ECO:0000256" key="4">
    <source>
        <dbReference type="ARBA" id="ARBA00022603"/>
    </source>
</evidence>
<dbReference type="InterPro" id="IPR018060">
    <property type="entry name" value="HTH_AraC"/>
</dbReference>
<dbReference type="Pfam" id="PF01035">
    <property type="entry name" value="DNA_binding_1"/>
    <property type="match status" value="1"/>
</dbReference>
<dbReference type="EMBL" id="JJMU01000035">
    <property type="protein sequence ID" value="KGE13841.1"/>
    <property type="molecule type" value="Genomic_DNA"/>
</dbReference>
<dbReference type="GO" id="GO:0032259">
    <property type="term" value="P:methylation"/>
    <property type="evidence" value="ECO:0007669"/>
    <property type="project" value="UniProtKB-KW"/>
</dbReference>
<accession>A0A0B8T0I7</accession>
<dbReference type="PROSITE" id="PS01124">
    <property type="entry name" value="HTH_ARAC_FAMILY_2"/>
    <property type="match status" value="1"/>
</dbReference>
<feature type="domain" description="HTH araC/xylS-type" evidence="11">
    <location>
        <begin position="14"/>
        <end position="112"/>
    </location>
</feature>
<dbReference type="Gene3D" id="1.10.10.10">
    <property type="entry name" value="Winged helix-like DNA-binding domain superfamily/Winged helix DNA-binding domain"/>
    <property type="match status" value="1"/>
</dbReference>
<dbReference type="InterPro" id="IPR036217">
    <property type="entry name" value="MethylDNA_cys_MeTrfase_DNAb"/>
</dbReference>
<dbReference type="InterPro" id="IPR001497">
    <property type="entry name" value="MethylDNA_cys_MeTrfase_AS"/>
</dbReference>
<comment type="catalytic activity">
    <reaction evidence="1">
        <text>a 4-O-methyl-thymidine in DNA + L-cysteinyl-[protein] = a thymidine in DNA + S-methyl-L-cysteinyl-[protein]</text>
        <dbReference type="Rhea" id="RHEA:53428"/>
        <dbReference type="Rhea" id="RHEA-COMP:10131"/>
        <dbReference type="Rhea" id="RHEA-COMP:10132"/>
        <dbReference type="Rhea" id="RHEA-COMP:13555"/>
        <dbReference type="Rhea" id="RHEA-COMP:13556"/>
        <dbReference type="ChEBI" id="CHEBI:29950"/>
        <dbReference type="ChEBI" id="CHEBI:82612"/>
        <dbReference type="ChEBI" id="CHEBI:137386"/>
        <dbReference type="ChEBI" id="CHEBI:137387"/>
        <dbReference type="EC" id="2.1.1.63"/>
    </reaction>
</comment>
<dbReference type="InterPro" id="IPR009057">
    <property type="entry name" value="Homeodomain-like_sf"/>
</dbReference>
<evidence type="ECO:0000256" key="10">
    <source>
        <dbReference type="ARBA" id="ARBA00049348"/>
    </source>
</evidence>
<keyword evidence="5 12" id="KW-0808">Transferase</keyword>
<dbReference type="STRING" id="1229276.DI53_2370"/>
<dbReference type="FunFam" id="1.10.10.10:FF:000214">
    <property type="entry name" value="Methylated-DNA--protein-cysteine methyltransferase"/>
    <property type="match status" value="1"/>
</dbReference>
<keyword evidence="4 12" id="KW-0489">Methyltransferase</keyword>
<dbReference type="eggNOG" id="COG0350">
    <property type="taxonomic scope" value="Bacteria"/>
</dbReference>
<dbReference type="PANTHER" id="PTHR10815:SF13">
    <property type="entry name" value="METHYLATED-DNA--PROTEIN-CYSTEINE METHYLTRANSFERASE"/>
    <property type="match status" value="1"/>
</dbReference>
<dbReference type="Proteomes" id="UP000031802">
    <property type="component" value="Unassembled WGS sequence"/>
</dbReference>
<evidence type="ECO:0000256" key="1">
    <source>
        <dbReference type="ARBA" id="ARBA00001286"/>
    </source>
</evidence>
<dbReference type="EC" id="2.1.1.63" evidence="3"/>
<keyword evidence="8" id="KW-0804">Transcription</keyword>
<dbReference type="SMART" id="SM00342">
    <property type="entry name" value="HTH_ARAC"/>
    <property type="match status" value="1"/>
</dbReference>
<reference evidence="13" key="1">
    <citation type="submission" date="2014-04" db="EMBL/GenBank/DDBJ databases">
        <title>Whole-Genome optical mapping and complete genome sequence of Sphingobacterium deserti sp. nov., a new spaces isolated from desert in the west of China.</title>
        <authorList>
            <person name="Teng C."/>
            <person name="Zhou Z."/>
            <person name="Li X."/>
            <person name="Chen M."/>
            <person name="Lin M."/>
            <person name="Wang L."/>
            <person name="Su S."/>
            <person name="Zhang C."/>
            <person name="Zhang W."/>
        </authorList>
    </citation>
    <scope>NUCLEOTIDE SEQUENCE [LARGE SCALE GENOMIC DNA]</scope>
    <source>
        <strain evidence="13">ACCC05744</strain>
    </source>
</reference>
<dbReference type="NCBIfam" id="TIGR00589">
    <property type="entry name" value="ogt"/>
    <property type="match status" value="1"/>
</dbReference>
<evidence type="ECO:0000256" key="5">
    <source>
        <dbReference type="ARBA" id="ARBA00022679"/>
    </source>
</evidence>
<dbReference type="CDD" id="cd06445">
    <property type="entry name" value="ATase"/>
    <property type="match status" value="1"/>
</dbReference>
<evidence type="ECO:0000256" key="6">
    <source>
        <dbReference type="ARBA" id="ARBA00022763"/>
    </source>
</evidence>
<dbReference type="SUPFAM" id="SSF46689">
    <property type="entry name" value="Homeodomain-like"/>
    <property type="match status" value="2"/>
</dbReference>
<dbReference type="GO" id="GO:0003700">
    <property type="term" value="F:DNA-binding transcription factor activity"/>
    <property type="evidence" value="ECO:0007669"/>
    <property type="project" value="InterPro"/>
</dbReference>
<name>A0A0B8T0I7_9SPHI</name>
<dbReference type="AlphaFoldDB" id="A0A0B8T0I7"/>
<evidence type="ECO:0000256" key="3">
    <source>
        <dbReference type="ARBA" id="ARBA00011918"/>
    </source>
</evidence>
<dbReference type="InterPro" id="IPR036631">
    <property type="entry name" value="MGMT_N_sf"/>
</dbReference>
<dbReference type="SUPFAM" id="SSF46767">
    <property type="entry name" value="Methylated DNA-protein cysteine methyltransferase, C-terminal domain"/>
    <property type="match status" value="1"/>
</dbReference>
<keyword evidence="6" id="KW-0227">DNA damage</keyword>
<dbReference type="InterPro" id="IPR014048">
    <property type="entry name" value="MethylDNA_cys_MeTrfase_DNA-bd"/>
</dbReference>
<comment type="catalytic activity">
    <reaction evidence="10">
        <text>a 6-O-methyl-2'-deoxyguanosine in DNA + L-cysteinyl-[protein] = S-methyl-L-cysteinyl-[protein] + a 2'-deoxyguanosine in DNA</text>
        <dbReference type="Rhea" id="RHEA:24000"/>
        <dbReference type="Rhea" id="RHEA-COMP:10131"/>
        <dbReference type="Rhea" id="RHEA-COMP:10132"/>
        <dbReference type="Rhea" id="RHEA-COMP:11367"/>
        <dbReference type="Rhea" id="RHEA-COMP:11368"/>
        <dbReference type="ChEBI" id="CHEBI:29950"/>
        <dbReference type="ChEBI" id="CHEBI:82612"/>
        <dbReference type="ChEBI" id="CHEBI:85445"/>
        <dbReference type="ChEBI" id="CHEBI:85448"/>
        <dbReference type="EC" id="2.1.1.63"/>
    </reaction>
</comment>
<keyword evidence="7" id="KW-0805">Transcription regulation</keyword>
<dbReference type="PROSITE" id="PS00374">
    <property type="entry name" value="MGMT"/>
    <property type="match status" value="1"/>
</dbReference>
<dbReference type="GO" id="GO:0003908">
    <property type="term" value="F:methylated-DNA-[protein]-cysteine S-methyltransferase activity"/>
    <property type="evidence" value="ECO:0007669"/>
    <property type="project" value="UniProtKB-EC"/>
</dbReference>
<protein>
    <recommendedName>
        <fullName evidence="3">methylated-DNA--[protein]-cysteine S-methyltransferase</fullName>
        <ecNumber evidence="3">2.1.1.63</ecNumber>
    </recommendedName>
</protein>
<keyword evidence="9" id="KW-0234">DNA repair</keyword>
<reference evidence="12 13" key="2">
    <citation type="journal article" date="2015" name="PLoS ONE">
        <title>Whole-Genome Optical Mapping and Finished Genome Sequence of Sphingobacterium deserti sp. nov., a New Species Isolated from the Western Desert of China.</title>
        <authorList>
            <person name="Teng C."/>
            <person name="Zhou Z."/>
            <person name="Molnar I."/>
            <person name="Li X."/>
            <person name="Tang R."/>
            <person name="Chen M."/>
            <person name="Wang L."/>
            <person name="Su S."/>
            <person name="Zhang W."/>
            <person name="Lin M."/>
        </authorList>
    </citation>
    <scope>NUCLEOTIDE SEQUENCE [LARGE SCALE GENOMIC DNA]</scope>
    <source>
        <strain evidence="13">ACCC05744</strain>
    </source>
</reference>
<dbReference type="SUPFAM" id="SSF53155">
    <property type="entry name" value="Methylated DNA-protein cysteine methyltransferase domain"/>
    <property type="match status" value="1"/>
</dbReference>
<dbReference type="PATRIC" id="fig|1229276.3.peg.2433"/>